<keyword evidence="2 11" id="KW-0808">Transferase</keyword>
<dbReference type="GeneID" id="72480742"/>
<evidence type="ECO:0000256" key="1">
    <source>
        <dbReference type="ARBA" id="ARBA00001946"/>
    </source>
</evidence>
<comment type="caution">
    <text evidence="13">The sequence shown here is derived from an EMBL/GenBank/DDBJ whole genome shotgun (WGS) entry which is preliminary data.</text>
</comment>
<dbReference type="InterPro" id="IPR006674">
    <property type="entry name" value="HD_domain"/>
</dbReference>
<keyword evidence="8" id="KW-0067">ATP-binding</keyword>
<comment type="similarity">
    <text evidence="11">Belongs to the tRNA nucleotidyltransferase/poly(A) polymerase family.</text>
</comment>
<organism evidence="13 14">
    <name type="scientific">Segatella bryantii</name>
    <name type="common">Prevotella bryantii</name>
    <dbReference type="NCBI Taxonomy" id="77095"/>
    <lineage>
        <taxon>Bacteria</taxon>
        <taxon>Pseudomonadati</taxon>
        <taxon>Bacteroidota</taxon>
        <taxon>Bacteroidia</taxon>
        <taxon>Bacteroidales</taxon>
        <taxon>Prevotellaceae</taxon>
        <taxon>Segatella</taxon>
    </lineage>
</organism>
<dbReference type="Proteomes" id="UP000887043">
    <property type="component" value="Unassembled WGS sequence"/>
</dbReference>
<evidence type="ECO:0000313" key="14">
    <source>
        <dbReference type="Proteomes" id="UP000887043"/>
    </source>
</evidence>
<evidence type="ECO:0000256" key="9">
    <source>
        <dbReference type="ARBA" id="ARBA00022842"/>
    </source>
</evidence>
<evidence type="ECO:0000256" key="3">
    <source>
        <dbReference type="ARBA" id="ARBA00022694"/>
    </source>
</evidence>
<sequence length="488" mass="55784">MRNLSNADLAKILDKDIFHKISYAADSLQLECYVVGGYVRDLFLERPSNDIDVVVVGSGIAVAEKLRQELGKKAHISVFKNFGTAQVKYKGMEVEFVGARKESYSHDSRKPIVENGTLDDDQNRRDFTINALAVCLNKERFGELVDPFDGLLDMEDGIIATPLDPDVTFSDDPLRMMRCIRFATQLNFQIEDVTYEALSRNADRLKIISAERIADELNKIMLSPHPSVGLYYLHETGLLKLIIPELDIMDVVEIRNGRGHKNNFDHTLEVLENVCKAQLAKNEVEPKIVSINTKLWLRWAALFHDIGKPKSKRWDNVAGWTFHNHNFLGAKMIPSIFRRMKLPMGAEMKYVQKMVELHMRPIVIADEEVTDSAVRRLLNDAGDDIDDLMMLCEADITSKNAIRKQHFLDNFRVVREKLAELKEKDYKRLLQPVIDGNEIMEMFHLVPSREVGTLKQTLKDAVLDNKVANEREPLLLLLRDKAKQMGLL</sequence>
<dbReference type="FunFam" id="3.30.460.10:FF:000033">
    <property type="entry name" value="Poly A polymerase head domain protein"/>
    <property type="match status" value="1"/>
</dbReference>
<evidence type="ECO:0000256" key="4">
    <source>
        <dbReference type="ARBA" id="ARBA00022695"/>
    </source>
</evidence>
<dbReference type="SUPFAM" id="SSF81891">
    <property type="entry name" value="Poly A polymerase C-terminal region-like"/>
    <property type="match status" value="1"/>
</dbReference>
<proteinExistence type="inferred from homology"/>
<dbReference type="InterPro" id="IPR043519">
    <property type="entry name" value="NT_sf"/>
</dbReference>
<dbReference type="GO" id="GO:0005524">
    <property type="term" value="F:ATP binding"/>
    <property type="evidence" value="ECO:0007669"/>
    <property type="project" value="UniProtKB-KW"/>
</dbReference>
<dbReference type="Pfam" id="PF01743">
    <property type="entry name" value="PolyA_pol"/>
    <property type="match status" value="1"/>
</dbReference>
<keyword evidence="3" id="KW-0819">tRNA processing</keyword>
<name>A0AA37HY73_SEGBR</name>
<dbReference type="RefSeq" id="WP_006282114.1">
    <property type="nucleotide sequence ID" value="NZ_BPTR01000001.1"/>
</dbReference>
<gene>
    <name evidence="13" type="ORF">PRRU23_18240</name>
</gene>
<dbReference type="NCBIfam" id="TIGR00277">
    <property type="entry name" value="HDIG"/>
    <property type="match status" value="1"/>
</dbReference>
<dbReference type="InterPro" id="IPR006675">
    <property type="entry name" value="HDIG_dom"/>
</dbReference>
<keyword evidence="4" id="KW-0548">Nucleotidyltransferase</keyword>
<dbReference type="Gene3D" id="1.10.3090.10">
    <property type="entry name" value="cca-adding enzyme, domain 2"/>
    <property type="match status" value="1"/>
</dbReference>
<dbReference type="GO" id="GO:0016779">
    <property type="term" value="F:nucleotidyltransferase activity"/>
    <property type="evidence" value="ECO:0007669"/>
    <property type="project" value="UniProtKB-KW"/>
</dbReference>
<dbReference type="InterPro" id="IPR032828">
    <property type="entry name" value="PolyA_RNA-bd"/>
</dbReference>
<dbReference type="PANTHER" id="PTHR47545:SF1">
    <property type="entry name" value="MULTIFUNCTIONAL CCA PROTEIN"/>
    <property type="match status" value="1"/>
</dbReference>
<dbReference type="InterPro" id="IPR003607">
    <property type="entry name" value="HD/PDEase_dom"/>
</dbReference>
<dbReference type="SMART" id="SM00471">
    <property type="entry name" value="HDc"/>
    <property type="match status" value="1"/>
</dbReference>
<dbReference type="CDD" id="cd00077">
    <property type="entry name" value="HDc"/>
    <property type="match status" value="1"/>
</dbReference>
<dbReference type="Pfam" id="PF12627">
    <property type="entry name" value="PolyA_pol_RNAbd"/>
    <property type="match status" value="1"/>
</dbReference>
<evidence type="ECO:0000256" key="2">
    <source>
        <dbReference type="ARBA" id="ARBA00022679"/>
    </source>
</evidence>
<evidence type="ECO:0000256" key="5">
    <source>
        <dbReference type="ARBA" id="ARBA00022723"/>
    </source>
</evidence>
<evidence type="ECO:0000256" key="7">
    <source>
        <dbReference type="ARBA" id="ARBA00022800"/>
    </source>
</evidence>
<keyword evidence="9" id="KW-0460">Magnesium</keyword>
<dbReference type="GO" id="GO:0003723">
    <property type="term" value="F:RNA binding"/>
    <property type="evidence" value="ECO:0007669"/>
    <property type="project" value="UniProtKB-KW"/>
</dbReference>
<dbReference type="AlphaFoldDB" id="A0AA37HY73"/>
<dbReference type="InterPro" id="IPR002646">
    <property type="entry name" value="PolA_pol_head_dom"/>
</dbReference>
<dbReference type="Gene3D" id="3.30.460.10">
    <property type="entry name" value="Beta Polymerase, domain 2"/>
    <property type="match status" value="1"/>
</dbReference>
<dbReference type="GO" id="GO:0042245">
    <property type="term" value="P:RNA repair"/>
    <property type="evidence" value="ECO:0007669"/>
    <property type="project" value="UniProtKB-KW"/>
</dbReference>
<protein>
    <submittedName>
        <fullName evidence="13">tRNA nucleotidyltransferase</fullName>
    </submittedName>
</protein>
<dbReference type="PANTHER" id="PTHR47545">
    <property type="entry name" value="MULTIFUNCTIONAL CCA PROTEIN"/>
    <property type="match status" value="1"/>
</dbReference>
<evidence type="ECO:0000256" key="6">
    <source>
        <dbReference type="ARBA" id="ARBA00022741"/>
    </source>
</evidence>
<keyword evidence="5" id="KW-0479">Metal-binding</keyword>
<comment type="cofactor">
    <cofactor evidence="1">
        <name>Mg(2+)</name>
        <dbReference type="ChEBI" id="CHEBI:18420"/>
    </cofactor>
</comment>
<evidence type="ECO:0000313" key="13">
    <source>
        <dbReference type="EMBL" id="GJG28124.1"/>
    </source>
</evidence>
<evidence type="ECO:0000256" key="10">
    <source>
        <dbReference type="ARBA" id="ARBA00022884"/>
    </source>
</evidence>
<evidence type="ECO:0000259" key="12">
    <source>
        <dbReference type="SMART" id="SM00471"/>
    </source>
</evidence>
<dbReference type="Pfam" id="PF01966">
    <property type="entry name" value="HD"/>
    <property type="match status" value="1"/>
</dbReference>
<keyword evidence="7" id="KW-0692">RNA repair</keyword>
<dbReference type="SUPFAM" id="SSF81301">
    <property type="entry name" value="Nucleotidyltransferase"/>
    <property type="match status" value="1"/>
</dbReference>
<dbReference type="CDD" id="cd05398">
    <property type="entry name" value="NT_ClassII-CCAase"/>
    <property type="match status" value="1"/>
</dbReference>
<dbReference type="InterPro" id="IPR050124">
    <property type="entry name" value="tRNA_CCA-adding_enzyme"/>
</dbReference>
<keyword evidence="10 11" id="KW-0694">RNA-binding</keyword>
<dbReference type="Gene3D" id="1.10.246.80">
    <property type="match status" value="1"/>
</dbReference>
<accession>A0AA37HY73</accession>
<keyword evidence="6" id="KW-0547">Nucleotide-binding</keyword>
<feature type="domain" description="HD/PDEase" evidence="12">
    <location>
        <begin position="259"/>
        <end position="380"/>
    </location>
</feature>
<dbReference type="GO" id="GO:0008033">
    <property type="term" value="P:tRNA processing"/>
    <property type="evidence" value="ECO:0007669"/>
    <property type="project" value="UniProtKB-KW"/>
</dbReference>
<evidence type="ECO:0000256" key="8">
    <source>
        <dbReference type="ARBA" id="ARBA00022840"/>
    </source>
</evidence>
<reference evidence="13" key="1">
    <citation type="submission" date="2021-08" db="EMBL/GenBank/DDBJ databases">
        <title>Prevotella lacticifex sp. nov., isolated from rumen of cow.</title>
        <authorList>
            <person name="Shinkai T."/>
            <person name="Ikeyama N."/>
            <person name="Kumagai M."/>
            <person name="Ohmori H."/>
            <person name="Sakamoto M."/>
            <person name="Ohkuma M."/>
            <person name="Mitsumori M."/>
        </authorList>
    </citation>
    <scope>NUCLEOTIDE SEQUENCE</scope>
    <source>
        <strain evidence="13">DSM 11371</strain>
    </source>
</reference>
<evidence type="ECO:0000256" key="11">
    <source>
        <dbReference type="RuleBase" id="RU003953"/>
    </source>
</evidence>
<dbReference type="EMBL" id="BPTR01000001">
    <property type="protein sequence ID" value="GJG28124.1"/>
    <property type="molecule type" value="Genomic_DNA"/>
</dbReference>
<dbReference type="GO" id="GO:0046872">
    <property type="term" value="F:metal ion binding"/>
    <property type="evidence" value="ECO:0007669"/>
    <property type="project" value="UniProtKB-KW"/>
</dbReference>